<proteinExistence type="predicted"/>
<reference evidence="2" key="1">
    <citation type="submission" date="2022-07" db="EMBL/GenBank/DDBJ databases">
        <title>Fungi with potential for degradation of polypropylene.</title>
        <authorList>
            <person name="Gostincar C."/>
        </authorList>
    </citation>
    <scope>NUCLEOTIDE SEQUENCE</scope>
    <source>
        <strain evidence="2">EXF-13287</strain>
    </source>
</reference>
<accession>A0AA38R3K0</accession>
<dbReference type="EMBL" id="JANBVN010000230">
    <property type="protein sequence ID" value="KAJ9131751.1"/>
    <property type="molecule type" value="Genomic_DNA"/>
</dbReference>
<dbReference type="AlphaFoldDB" id="A0AA38R3K0"/>
<evidence type="ECO:0000256" key="1">
    <source>
        <dbReference type="ARBA" id="ARBA00023242"/>
    </source>
</evidence>
<evidence type="ECO:0000313" key="3">
    <source>
        <dbReference type="Proteomes" id="UP001174691"/>
    </source>
</evidence>
<keyword evidence="1" id="KW-0539">Nucleus</keyword>
<protein>
    <recommendedName>
        <fullName evidence="4">Transcription factor domain-containing protein</fullName>
    </recommendedName>
</protein>
<keyword evidence="3" id="KW-1185">Reference proteome</keyword>
<evidence type="ECO:0000313" key="2">
    <source>
        <dbReference type="EMBL" id="KAJ9131751.1"/>
    </source>
</evidence>
<sequence length="166" mass="17971">MQELCGYIPILAGAEGGFELTTLATILLLSMTEVFEARSPEDWVKHLGAAGKIIADRLSRRKHPLDRSTHIFLDIFAYHNVLVMVATGGGQPSLDQAAALIDRLSKQLRSWAPPEGTERDTSSTVEALRQVTLILYHNLAHIERGGMLSNAIAMAANSANAAEPPV</sequence>
<name>A0AA38R3K0_9PEZI</name>
<evidence type="ECO:0008006" key="4">
    <source>
        <dbReference type="Google" id="ProtNLM"/>
    </source>
</evidence>
<dbReference type="InterPro" id="IPR021858">
    <property type="entry name" value="Fun_TF"/>
</dbReference>
<organism evidence="2 3">
    <name type="scientific">Coniochaeta hoffmannii</name>
    <dbReference type="NCBI Taxonomy" id="91930"/>
    <lineage>
        <taxon>Eukaryota</taxon>
        <taxon>Fungi</taxon>
        <taxon>Dikarya</taxon>
        <taxon>Ascomycota</taxon>
        <taxon>Pezizomycotina</taxon>
        <taxon>Sordariomycetes</taxon>
        <taxon>Sordariomycetidae</taxon>
        <taxon>Coniochaetales</taxon>
        <taxon>Coniochaetaceae</taxon>
        <taxon>Coniochaeta</taxon>
    </lineage>
</organism>
<gene>
    <name evidence="2" type="ORF">NKR19_g9474</name>
</gene>
<dbReference type="Pfam" id="PF11951">
    <property type="entry name" value="Fungal_trans_2"/>
    <property type="match status" value="1"/>
</dbReference>
<dbReference type="Proteomes" id="UP001174691">
    <property type="component" value="Unassembled WGS sequence"/>
</dbReference>
<comment type="caution">
    <text evidence="2">The sequence shown here is derived from an EMBL/GenBank/DDBJ whole genome shotgun (WGS) entry which is preliminary data.</text>
</comment>